<evidence type="ECO:0000313" key="2">
    <source>
        <dbReference type="Proteomes" id="UP000012047"/>
    </source>
</evidence>
<gene>
    <name evidence="1" type="ORF">HMPREF0016_00783</name>
</gene>
<proteinExistence type="predicted"/>
<sequence length="51" mass="5725">MGSLQLKGTGHVLKVPCLIHKNAWLALVSKTQQQLKETRNQCERNKAKAPQ</sequence>
<organism evidence="1 2">
    <name type="scientific">Acinetobacter johnsonii SH046</name>
    <dbReference type="NCBI Taxonomy" id="575586"/>
    <lineage>
        <taxon>Bacteria</taxon>
        <taxon>Pseudomonadati</taxon>
        <taxon>Pseudomonadota</taxon>
        <taxon>Gammaproteobacteria</taxon>
        <taxon>Moraxellales</taxon>
        <taxon>Moraxellaceae</taxon>
        <taxon>Acinetobacter</taxon>
    </lineage>
</organism>
<dbReference type="HOGENOM" id="CLU_3094513_0_0_6"/>
<dbReference type="AlphaFoldDB" id="D0S8H8"/>
<protein>
    <submittedName>
        <fullName evidence="1">Uncharacterized protein</fullName>
    </submittedName>
</protein>
<dbReference type="EMBL" id="GG704964">
    <property type="protein sequence ID" value="EEY97701.1"/>
    <property type="molecule type" value="Genomic_DNA"/>
</dbReference>
<dbReference type="Proteomes" id="UP000012047">
    <property type="component" value="Unassembled WGS sequence"/>
</dbReference>
<evidence type="ECO:0000313" key="1">
    <source>
        <dbReference type="EMBL" id="EEY97701.1"/>
    </source>
</evidence>
<reference evidence="2" key="1">
    <citation type="journal article" date="2012" name="PLoS ONE">
        <title>The success of Acinetobacter species; genetic, metabolic and virulence attributes.</title>
        <authorList>
            <person name="Peleg A.Y."/>
            <person name="de Breij A."/>
            <person name="Adams M.D."/>
            <person name="Cerqueira G.M."/>
            <person name="Mocali S."/>
            <person name="Galardini M."/>
            <person name="Nibbering P.H."/>
            <person name="Earl A.M."/>
            <person name="Ward D.V."/>
            <person name="Paterson D.L."/>
            <person name="Seifert H."/>
            <person name="Dijkshoorn L."/>
        </authorList>
    </citation>
    <scope>NUCLEOTIDE SEQUENCE [LARGE SCALE GENOMIC DNA]</scope>
    <source>
        <strain evidence="2">SH046</strain>
    </source>
</reference>
<name>D0S8H8_ACIJO</name>
<accession>D0S8H8</accession>